<evidence type="ECO:0000313" key="2">
    <source>
        <dbReference type="Proteomes" id="UP000197138"/>
    </source>
</evidence>
<protein>
    <submittedName>
        <fullName evidence="1">Uncharacterized protein</fullName>
    </submittedName>
</protein>
<dbReference type="Proteomes" id="UP000197138">
    <property type="component" value="Unassembled WGS sequence"/>
</dbReference>
<proteinExistence type="predicted"/>
<name>A0A218XVZ6_PUNGR</name>
<reference evidence="2" key="1">
    <citation type="journal article" date="2017" name="Plant J.">
        <title>The pomegranate (Punica granatum L.) genome and the genomics of punicalagin biosynthesis.</title>
        <authorList>
            <person name="Qin G."/>
            <person name="Xu C."/>
            <person name="Ming R."/>
            <person name="Tang H."/>
            <person name="Guyot R."/>
            <person name="Kramer E.M."/>
            <person name="Hu Y."/>
            <person name="Yi X."/>
            <person name="Qi Y."/>
            <person name="Xu X."/>
            <person name="Gao Z."/>
            <person name="Pan H."/>
            <person name="Jian J."/>
            <person name="Tian Y."/>
            <person name="Yue Z."/>
            <person name="Xu Y."/>
        </authorList>
    </citation>
    <scope>NUCLEOTIDE SEQUENCE [LARGE SCALE GENOMIC DNA]</scope>
    <source>
        <strain evidence="2">cv. Dabenzi</strain>
    </source>
</reference>
<dbReference type="AlphaFoldDB" id="A0A218XVZ6"/>
<evidence type="ECO:0000313" key="1">
    <source>
        <dbReference type="EMBL" id="OWM89143.1"/>
    </source>
</evidence>
<dbReference type="EMBL" id="MTKT01000676">
    <property type="protein sequence ID" value="OWM89143.1"/>
    <property type="molecule type" value="Genomic_DNA"/>
</dbReference>
<organism evidence="1 2">
    <name type="scientific">Punica granatum</name>
    <name type="common">Pomegranate</name>
    <dbReference type="NCBI Taxonomy" id="22663"/>
    <lineage>
        <taxon>Eukaryota</taxon>
        <taxon>Viridiplantae</taxon>
        <taxon>Streptophyta</taxon>
        <taxon>Embryophyta</taxon>
        <taxon>Tracheophyta</taxon>
        <taxon>Spermatophyta</taxon>
        <taxon>Magnoliopsida</taxon>
        <taxon>eudicotyledons</taxon>
        <taxon>Gunneridae</taxon>
        <taxon>Pentapetalae</taxon>
        <taxon>rosids</taxon>
        <taxon>malvids</taxon>
        <taxon>Myrtales</taxon>
        <taxon>Lythraceae</taxon>
        <taxon>Punica</taxon>
    </lineage>
</organism>
<accession>A0A218XVZ6</accession>
<gene>
    <name evidence="1" type="ORF">CDL15_Pgr026306</name>
</gene>
<comment type="caution">
    <text evidence="1">The sequence shown here is derived from an EMBL/GenBank/DDBJ whole genome shotgun (WGS) entry which is preliminary data.</text>
</comment>
<sequence length="155" mass="17120">MTRSVPTSLAGVTHYGDLGANFNQGGPSVRRLPRLCWRELQPGMPQCTSLAEVVLVRTSTWDAPVYVAWKCLSWVDDVRGGLGASVGRECPGLYRRCDSWWAVCATVAPGRLMSSMGYLRAEPLPCQSIREEAREEFSERREPVHHSSPVTGVSL</sequence>